<reference evidence="1 2" key="1">
    <citation type="submission" date="2017-09" db="EMBL/GenBank/DDBJ databases">
        <title>Depth-based differentiation of microbial function through sediment-hosted aquifers and enrichment of novel symbionts in the deep terrestrial subsurface.</title>
        <authorList>
            <person name="Probst A.J."/>
            <person name="Ladd B."/>
            <person name="Jarett J.K."/>
            <person name="Geller-Mcgrath D.E."/>
            <person name="Sieber C.M."/>
            <person name="Emerson J.B."/>
            <person name="Anantharaman K."/>
            <person name="Thomas B.C."/>
            <person name="Malmstrom R."/>
            <person name="Stieglmeier M."/>
            <person name="Klingl A."/>
            <person name="Woyke T."/>
            <person name="Ryan C.M."/>
            <person name="Banfield J.F."/>
        </authorList>
    </citation>
    <scope>NUCLEOTIDE SEQUENCE [LARGE SCALE GENOMIC DNA]</scope>
    <source>
        <strain evidence="1">CG10_big_fil_rev_8_21_14_0_10_32_10</strain>
    </source>
</reference>
<dbReference type="EMBL" id="PCXU01000020">
    <property type="protein sequence ID" value="PIR43515.1"/>
    <property type="molecule type" value="Genomic_DNA"/>
</dbReference>
<comment type="caution">
    <text evidence="1">The sequence shown here is derived from an EMBL/GenBank/DDBJ whole genome shotgun (WGS) entry which is preliminary data.</text>
</comment>
<evidence type="ECO:0000313" key="1">
    <source>
        <dbReference type="EMBL" id="PIR43515.1"/>
    </source>
</evidence>
<dbReference type="Proteomes" id="UP000230214">
    <property type="component" value="Unassembled WGS sequence"/>
</dbReference>
<evidence type="ECO:0000313" key="2">
    <source>
        <dbReference type="Proteomes" id="UP000230214"/>
    </source>
</evidence>
<proteinExistence type="predicted"/>
<organism evidence="1 2">
    <name type="scientific">candidate division WWE3 bacterium CG10_big_fil_rev_8_21_14_0_10_32_10</name>
    <dbReference type="NCBI Taxonomy" id="1975090"/>
    <lineage>
        <taxon>Bacteria</taxon>
        <taxon>Katanobacteria</taxon>
    </lineage>
</organism>
<protein>
    <submittedName>
        <fullName evidence="1">Uncharacterized protein</fullName>
    </submittedName>
</protein>
<sequence length="101" mass="11777">MSVDIIRKDLFFKIFLETLRYLDSDYDVKLSKSTLLKMVEELDSIEGGIETIKINLGNRYELLLSSLKEGDKALWEDTVFPLFKDSAYETYAKSLYKKFTS</sequence>
<dbReference type="AlphaFoldDB" id="A0A2H0RCG7"/>
<accession>A0A2H0RCG7</accession>
<name>A0A2H0RCG7_UNCKA</name>
<gene>
    <name evidence="1" type="ORF">COV24_02280</name>
</gene>